<organism evidence="2 3">
    <name type="scientific">Liparis tanakae</name>
    <name type="common">Tanaka's snailfish</name>
    <dbReference type="NCBI Taxonomy" id="230148"/>
    <lineage>
        <taxon>Eukaryota</taxon>
        <taxon>Metazoa</taxon>
        <taxon>Chordata</taxon>
        <taxon>Craniata</taxon>
        <taxon>Vertebrata</taxon>
        <taxon>Euteleostomi</taxon>
        <taxon>Actinopterygii</taxon>
        <taxon>Neopterygii</taxon>
        <taxon>Teleostei</taxon>
        <taxon>Neoteleostei</taxon>
        <taxon>Acanthomorphata</taxon>
        <taxon>Eupercaria</taxon>
        <taxon>Perciformes</taxon>
        <taxon>Cottioidei</taxon>
        <taxon>Cottales</taxon>
        <taxon>Liparidae</taxon>
        <taxon>Liparis</taxon>
    </lineage>
</organism>
<dbReference type="PANTHER" id="PTHR22444:SF1">
    <property type="entry name" value="GLUTAMATE-RICH PROTEIN 1"/>
    <property type="match status" value="1"/>
</dbReference>
<reference evidence="2 3" key="1">
    <citation type="submission" date="2019-03" db="EMBL/GenBank/DDBJ databases">
        <title>First draft genome of Liparis tanakae, snailfish: a comprehensive survey of snailfish specific genes.</title>
        <authorList>
            <person name="Kim W."/>
            <person name="Song I."/>
            <person name="Jeong J.-H."/>
            <person name="Kim D."/>
            <person name="Kim S."/>
            <person name="Ryu S."/>
            <person name="Song J.Y."/>
            <person name="Lee S.K."/>
        </authorList>
    </citation>
    <scope>NUCLEOTIDE SEQUENCE [LARGE SCALE GENOMIC DNA]</scope>
    <source>
        <tissue evidence="2">Muscle</tissue>
    </source>
</reference>
<protein>
    <submittedName>
        <fullName evidence="2">Uncharacterized protein</fullName>
    </submittedName>
</protein>
<dbReference type="InterPro" id="IPR026719">
    <property type="entry name" value="ERICH1"/>
</dbReference>
<feature type="region of interest" description="Disordered" evidence="1">
    <location>
        <begin position="1"/>
        <end position="27"/>
    </location>
</feature>
<sequence length="126" mass="13285">MYEDASLRADESPSLSGTVNDLLSGIASGGHPPSVLQQLHGLKDFVEQQQVDELERALGELVNTSPMSAEESAAVVSLFQFWITDILPMQGDRKTGPSAMQPGDNLLLRGGGEAIRGRAAGPASHS</sequence>
<dbReference type="Proteomes" id="UP000314294">
    <property type="component" value="Unassembled WGS sequence"/>
</dbReference>
<feature type="compositionally biased region" description="Low complexity" evidence="1">
    <location>
        <begin position="117"/>
        <end position="126"/>
    </location>
</feature>
<feature type="compositionally biased region" description="Basic and acidic residues" evidence="1">
    <location>
        <begin position="1"/>
        <end position="11"/>
    </location>
</feature>
<keyword evidence="3" id="KW-1185">Reference proteome</keyword>
<dbReference type="OrthoDB" id="6151351at2759"/>
<evidence type="ECO:0000256" key="1">
    <source>
        <dbReference type="SAM" id="MobiDB-lite"/>
    </source>
</evidence>
<name>A0A4Z2IZ32_9TELE</name>
<dbReference type="PANTHER" id="PTHR22444">
    <property type="entry name" value="GLUTAMATE-RICH PROTEIN 1"/>
    <property type="match status" value="1"/>
</dbReference>
<accession>A0A4Z2IZ32</accession>
<proteinExistence type="predicted"/>
<gene>
    <name evidence="2" type="ORF">EYF80_006624</name>
</gene>
<comment type="caution">
    <text evidence="2">The sequence shown here is derived from an EMBL/GenBank/DDBJ whole genome shotgun (WGS) entry which is preliminary data.</text>
</comment>
<dbReference type="AlphaFoldDB" id="A0A4Z2IZ32"/>
<feature type="region of interest" description="Disordered" evidence="1">
    <location>
        <begin position="91"/>
        <end position="126"/>
    </location>
</feature>
<evidence type="ECO:0000313" key="3">
    <source>
        <dbReference type="Proteomes" id="UP000314294"/>
    </source>
</evidence>
<evidence type="ECO:0000313" key="2">
    <source>
        <dbReference type="EMBL" id="TNN83017.1"/>
    </source>
</evidence>
<dbReference type="EMBL" id="SRLO01000035">
    <property type="protein sequence ID" value="TNN83017.1"/>
    <property type="molecule type" value="Genomic_DNA"/>
</dbReference>